<dbReference type="EMBL" id="CM035428">
    <property type="protein sequence ID" value="KAH7300894.1"/>
    <property type="molecule type" value="Genomic_DNA"/>
</dbReference>
<dbReference type="PANTHER" id="PTHR11439:SF467">
    <property type="entry name" value="INTEGRASE CATALYTIC DOMAIN-CONTAINING PROTEIN"/>
    <property type="match status" value="1"/>
</dbReference>
<evidence type="ECO:0000313" key="2">
    <source>
        <dbReference type="Proteomes" id="UP000825935"/>
    </source>
</evidence>
<organism evidence="1 2">
    <name type="scientific">Ceratopteris richardii</name>
    <name type="common">Triangle waterfern</name>
    <dbReference type="NCBI Taxonomy" id="49495"/>
    <lineage>
        <taxon>Eukaryota</taxon>
        <taxon>Viridiplantae</taxon>
        <taxon>Streptophyta</taxon>
        <taxon>Embryophyta</taxon>
        <taxon>Tracheophyta</taxon>
        <taxon>Polypodiopsida</taxon>
        <taxon>Polypodiidae</taxon>
        <taxon>Polypodiales</taxon>
        <taxon>Pteridineae</taxon>
        <taxon>Pteridaceae</taxon>
        <taxon>Parkerioideae</taxon>
        <taxon>Ceratopteris</taxon>
    </lineage>
</organism>
<dbReference type="PANTHER" id="PTHR11439">
    <property type="entry name" value="GAG-POL-RELATED RETROTRANSPOSON"/>
    <property type="match status" value="1"/>
</dbReference>
<proteinExistence type="predicted"/>
<evidence type="ECO:0000313" key="1">
    <source>
        <dbReference type="EMBL" id="KAH7300894.1"/>
    </source>
</evidence>
<comment type="caution">
    <text evidence="1">The sequence shown here is derived from an EMBL/GenBank/DDBJ whole genome shotgun (WGS) entry which is preliminary data.</text>
</comment>
<name>A0A8T2RYW2_CERRI</name>
<accession>A0A8T2RYW2</accession>
<dbReference type="OMA" id="SKHIECK"/>
<sequence length="140" mass="15871">MQSTSGFVYLLAGALIAWQSKKQDRVTLSSMEAEYVSLTLALKQGMWLKSLLEEMKLLPRQPMRLHCDNLSAIILAKNLKHSEKTKHIALKLQFILESVQEGTAELVHVCTQYQWADFLTKSLPKVKHLECCTQIGLNSL</sequence>
<dbReference type="CDD" id="cd09272">
    <property type="entry name" value="RNase_HI_RT_Ty1"/>
    <property type="match status" value="1"/>
</dbReference>
<dbReference type="OrthoDB" id="414945at2759"/>
<evidence type="ECO:0008006" key="3">
    <source>
        <dbReference type="Google" id="ProtNLM"/>
    </source>
</evidence>
<reference evidence="1 2" key="1">
    <citation type="submission" date="2021-08" db="EMBL/GenBank/DDBJ databases">
        <title>WGS assembly of Ceratopteris richardii.</title>
        <authorList>
            <person name="Marchant D.B."/>
            <person name="Chen G."/>
            <person name="Jenkins J."/>
            <person name="Shu S."/>
            <person name="Leebens-Mack J."/>
            <person name="Grimwood J."/>
            <person name="Schmutz J."/>
            <person name="Soltis P."/>
            <person name="Soltis D."/>
            <person name="Chen Z.-H."/>
        </authorList>
    </citation>
    <scope>NUCLEOTIDE SEQUENCE [LARGE SCALE GENOMIC DNA]</scope>
    <source>
        <strain evidence="1">Whitten #5841</strain>
        <tissue evidence="1">Leaf</tissue>
    </source>
</reference>
<protein>
    <recommendedName>
        <fullName evidence="3">Copia protein</fullName>
    </recommendedName>
</protein>
<dbReference type="Proteomes" id="UP000825935">
    <property type="component" value="Chromosome 23"/>
</dbReference>
<keyword evidence="2" id="KW-1185">Reference proteome</keyword>
<dbReference type="AlphaFoldDB" id="A0A8T2RYW2"/>
<gene>
    <name evidence="1" type="ORF">KP509_23G002600</name>
</gene>